<accession>A0AAV7F361</accession>
<reference evidence="6 7" key="1">
    <citation type="submission" date="2021-07" db="EMBL/GenBank/DDBJ databases">
        <title>The Aristolochia fimbriata genome: insights into angiosperm evolution, floral development and chemical biosynthesis.</title>
        <authorList>
            <person name="Jiao Y."/>
        </authorList>
    </citation>
    <scope>NUCLEOTIDE SEQUENCE [LARGE SCALE GENOMIC DNA]</scope>
    <source>
        <strain evidence="6">IBCAS-2021</strain>
        <tissue evidence="6">Leaf</tissue>
    </source>
</reference>
<dbReference type="PANTHER" id="PTHR45969:SF81">
    <property type="entry name" value="OS08G0157400 PROTEIN"/>
    <property type="match status" value="1"/>
</dbReference>
<keyword evidence="3" id="KW-0862">Zinc</keyword>
<proteinExistence type="predicted"/>
<keyword evidence="1" id="KW-0479">Metal-binding</keyword>
<keyword evidence="7" id="KW-1185">Reference proteome</keyword>
<dbReference type="GO" id="GO:0061630">
    <property type="term" value="F:ubiquitin protein ligase activity"/>
    <property type="evidence" value="ECO:0007669"/>
    <property type="project" value="TreeGrafter"/>
</dbReference>
<name>A0AAV7F361_ARIFI</name>
<comment type="caution">
    <text evidence="6">The sequence shown here is derived from an EMBL/GenBank/DDBJ whole genome shotgun (WGS) entry which is preliminary data.</text>
</comment>
<organism evidence="6 7">
    <name type="scientific">Aristolochia fimbriata</name>
    <name type="common">White veined hardy Dutchman's pipe vine</name>
    <dbReference type="NCBI Taxonomy" id="158543"/>
    <lineage>
        <taxon>Eukaryota</taxon>
        <taxon>Viridiplantae</taxon>
        <taxon>Streptophyta</taxon>
        <taxon>Embryophyta</taxon>
        <taxon>Tracheophyta</taxon>
        <taxon>Spermatophyta</taxon>
        <taxon>Magnoliopsida</taxon>
        <taxon>Magnoliidae</taxon>
        <taxon>Piperales</taxon>
        <taxon>Aristolochiaceae</taxon>
        <taxon>Aristolochia</taxon>
    </lineage>
</organism>
<gene>
    <name evidence="6" type="ORF">H6P81_008362</name>
</gene>
<dbReference type="EMBL" id="JAINDJ010000003">
    <property type="protein sequence ID" value="KAG9455458.1"/>
    <property type="molecule type" value="Genomic_DNA"/>
</dbReference>
<evidence type="ECO:0000256" key="3">
    <source>
        <dbReference type="ARBA" id="ARBA00022833"/>
    </source>
</evidence>
<evidence type="ECO:0000256" key="4">
    <source>
        <dbReference type="PROSITE-ProRule" id="PRU00175"/>
    </source>
</evidence>
<dbReference type="AlphaFoldDB" id="A0AAV7F361"/>
<dbReference type="Proteomes" id="UP000825729">
    <property type="component" value="Unassembled WGS sequence"/>
</dbReference>
<feature type="domain" description="RING-type" evidence="5">
    <location>
        <begin position="101"/>
        <end position="158"/>
    </location>
</feature>
<dbReference type="PANTHER" id="PTHR45969">
    <property type="entry name" value="RING ZINC FINGER PROTEIN-RELATED"/>
    <property type="match status" value="1"/>
</dbReference>
<sequence length="226" mass="25440">MGFPSICYGVIMPKPLVELADLWNHIKLMVRLAFFYLGLFDPTDVSANWEDHGLRRSTVDVQPSSVSITPQEIKKSLPIVQFADFLRWSGAGDSEEEAPVCAVCLCNLEGRHQIRELGSCSHVFHLGCLDKWVDLGQTNSVDAIQQTRITWDHMASCPAICSKQETDQSLISEKRTGFIKRGRRHFTSIFQFRWLNSDACDDNALKPVLGWVLPSAPTARTVCHYS</sequence>
<dbReference type="PROSITE" id="PS50089">
    <property type="entry name" value="ZF_RING_2"/>
    <property type="match status" value="1"/>
</dbReference>
<evidence type="ECO:0000259" key="5">
    <source>
        <dbReference type="PROSITE" id="PS50089"/>
    </source>
</evidence>
<evidence type="ECO:0000256" key="2">
    <source>
        <dbReference type="ARBA" id="ARBA00022771"/>
    </source>
</evidence>
<dbReference type="InterPro" id="IPR013083">
    <property type="entry name" value="Znf_RING/FYVE/PHD"/>
</dbReference>
<keyword evidence="2 4" id="KW-0863">Zinc-finger</keyword>
<protein>
    <recommendedName>
        <fullName evidence="5">RING-type domain-containing protein</fullName>
    </recommendedName>
</protein>
<dbReference type="SUPFAM" id="SSF57850">
    <property type="entry name" value="RING/U-box"/>
    <property type="match status" value="1"/>
</dbReference>
<dbReference type="Gene3D" id="3.30.40.10">
    <property type="entry name" value="Zinc/RING finger domain, C3HC4 (zinc finger)"/>
    <property type="match status" value="1"/>
</dbReference>
<evidence type="ECO:0000313" key="7">
    <source>
        <dbReference type="Proteomes" id="UP000825729"/>
    </source>
</evidence>
<dbReference type="Pfam" id="PF13639">
    <property type="entry name" value="zf-RING_2"/>
    <property type="match status" value="1"/>
</dbReference>
<dbReference type="GO" id="GO:0016567">
    <property type="term" value="P:protein ubiquitination"/>
    <property type="evidence" value="ECO:0007669"/>
    <property type="project" value="TreeGrafter"/>
</dbReference>
<evidence type="ECO:0000256" key="1">
    <source>
        <dbReference type="ARBA" id="ARBA00022723"/>
    </source>
</evidence>
<evidence type="ECO:0000313" key="6">
    <source>
        <dbReference type="EMBL" id="KAG9455458.1"/>
    </source>
</evidence>
<dbReference type="GO" id="GO:0008270">
    <property type="term" value="F:zinc ion binding"/>
    <property type="evidence" value="ECO:0007669"/>
    <property type="project" value="UniProtKB-KW"/>
</dbReference>
<dbReference type="InterPro" id="IPR001841">
    <property type="entry name" value="Znf_RING"/>
</dbReference>